<evidence type="ECO:0000313" key="2">
    <source>
        <dbReference type="EMBL" id="MEC0239517.1"/>
    </source>
</evidence>
<comment type="caution">
    <text evidence="2">The sequence shown here is derived from an EMBL/GenBank/DDBJ whole genome shotgun (WGS) entry which is preliminary data.</text>
</comment>
<dbReference type="EMBL" id="JARLKZ010000005">
    <property type="protein sequence ID" value="MEC0239517.1"/>
    <property type="molecule type" value="Genomic_DNA"/>
</dbReference>
<dbReference type="Pfam" id="PF00144">
    <property type="entry name" value="Beta-lactamase"/>
    <property type="match status" value="1"/>
</dbReference>
<organism evidence="2 3">
    <name type="scientific">Paenibacillus dokdonensis</name>
    <dbReference type="NCBI Taxonomy" id="2567944"/>
    <lineage>
        <taxon>Bacteria</taxon>
        <taxon>Bacillati</taxon>
        <taxon>Bacillota</taxon>
        <taxon>Bacilli</taxon>
        <taxon>Bacillales</taxon>
        <taxon>Paenibacillaceae</taxon>
        <taxon>Paenibacillus</taxon>
    </lineage>
</organism>
<proteinExistence type="predicted"/>
<protein>
    <submittedName>
        <fullName evidence="2">Serine hydrolase</fullName>
    </submittedName>
</protein>
<dbReference type="InterPro" id="IPR001466">
    <property type="entry name" value="Beta-lactam-related"/>
</dbReference>
<keyword evidence="2" id="KW-0378">Hydrolase</keyword>
<dbReference type="RefSeq" id="WP_326086708.1">
    <property type="nucleotide sequence ID" value="NZ_JARLKZ010000005.1"/>
</dbReference>
<gene>
    <name evidence="2" type="ORF">P4H66_06560</name>
</gene>
<evidence type="ECO:0000259" key="1">
    <source>
        <dbReference type="Pfam" id="PF00144"/>
    </source>
</evidence>
<keyword evidence="3" id="KW-1185">Reference proteome</keyword>
<dbReference type="InterPro" id="IPR012338">
    <property type="entry name" value="Beta-lactam/transpept-like"/>
</dbReference>
<name>A0ABU6GK80_9BACL</name>
<feature type="domain" description="Beta-lactamase-related" evidence="1">
    <location>
        <begin position="8"/>
        <end position="328"/>
    </location>
</feature>
<sequence length="348" mass="38081">MKKDIWNIAERMRESNIPGLSMAFISEGKLSHHECWGEVEAGSGDHIQSNTLFNACSISKFAASILALQLVEEGLLSLDEDVSKFLISWDIPEHPSFNSRTVTLRRLLCHQAGFADPQGGFGQYISEYGSPDMAKLLGGTTFYCQKPIELMAEPGSQFIYSDTGFCIIQLMIEDVTGESFDKLLREKIFEPLHMNNSIIVTSQSGIRMGSAVGHNKHGVRLKESHPIYPYPAAAGLWTTSADLALLVVELLSSLQGNSRLGISAETAGEMIKPQDCFKWTGLGVFLEFPDGELEVSSLGWGAGFQCMLITYPKTGTGAVMMMNADPGVHQTQSLLGHLASLWQQGQLI</sequence>
<dbReference type="Gene3D" id="3.40.710.10">
    <property type="entry name" value="DD-peptidase/beta-lactamase superfamily"/>
    <property type="match status" value="1"/>
</dbReference>
<dbReference type="InterPro" id="IPR050789">
    <property type="entry name" value="Diverse_Enzym_Activities"/>
</dbReference>
<accession>A0ABU6GK80</accession>
<dbReference type="SUPFAM" id="SSF56601">
    <property type="entry name" value="beta-lactamase/transpeptidase-like"/>
    <property type="match status" value="1"/>
</dbReference>
<dbReference type="GO" id="GO:0016787">
    <property type="term" value="F:hydrolase activity"/>
    <property type="evidence" value="ECO:0007669"/>
    <property type="project" value="UniProtKB-KW"/>
</dbReference>
<reference evidence="2 3" key="1">
    <citation type="submission" date="2023-03" db="EMBL/GenBank/DDBJ databases">
        <title>Bacillus Genome Sequencing.</title>
        <authorList>
            <person name="Dunlap C."/>
        </authorList>
    </citation>
    <scope>NUCLEOTIDE SEQUENCE [LARGE SCALE GENOMIC DNA]</scope>
    <source>
        <strain evidence="2 3">BD-525</strain>
    </source>
</reference>
<dbReference type="Proteomes" id="UP001344632">
    <property type="component" value="Unassembled WGS sequence"/>
</dbReference>
<dbReference type="PANTHER" id="PTHR43283">
    <property type="entry name" value="BETA-LACTAMASE-RELATED"/>
    <property type="match status" value="1"/>
</dbReference>
<evidence type="ECO:0000313" key="3">
    <source>
        <dbReference type="Proteomes" id="UP001344632"/>
    </source>
</evidence>